<sequence>MTQIPFPFHRRQHVLRDIADTFIREGFDAGNKRAEAWGWTLIARSAEAGMDADRIAADLDAFIAAWRAYTIPRLAKCRDSAA</sequence>
<dbReference type="Proteomes" id="UP000215931">
    <property type="component" value="Unassembled WGS sequence"/>
</dbReference>
<name>A0A271K8S0_9HYPH</name>
<comment type="caution">
    <text evidence="1">The sequence shown here is derived from an EMBL/GenBank/DDBJ whole genome shotgun (WGS) entry which is preliminary data.</text>
</comment>
<proteinExistence type="predicted"/>
<evidence type="ECO:0000313" key="1">
    <source>
        <dbReference type="EMBL" id="PAP92158.1"/>
    </source>
</evidence>
<evidence type="ECO:0000313" key="2">
    <source>
        <dbReference type="Proteomes" id="UP000215931"/>
    </source>
</evidence>
<accession>A0A271K8S0</accession>
<keyword evidence="2" id="KW-1185">Reference proteome</keyword>
<organism evidence="1 2">
    <name type="scientific">Mesorhizobium wenxiniae</name>
    <dbReference type="NCBI Taxonomy" id="2014805"/>
    <lineage>
        <taxon>Bacteria</taxon>
        <taxon>Pseudomonadati</taxon>
        <taxon>Pseudomonadota</taxon>
        <taxon>Alphaproteobacteria</taxon>
        <taxon>Hyphomicrobiales</taxon>
        <taxon>Phyllobacteriaceae</taxon>
        <taxon>Mesorhizobium</taxon>
    </lineage>
</organism>
<dbReference type="OrthoDB" id="8454449at2"/>
<protein>
    <submittedName>
        <fullName evidence="1">Uncharacterized protein</fullName>
    </submittedName>
</protein>
<dbReference type="EMBL" id="NPKH01000037">
    <property type="protein sequence ID" value="PAP92158.1"/>
    <property type="molecule type" value="Genomic_DNA"/>
</dbReference>
<dbReference type="AlphaFoldDB" id="A0A271K8S0"/>
<reference evidence="1 2" key="1">
    <citation type="submission" date="2017-08" db="EMBL/GenBank/DDBJ databases">
        <title>Mesorhizobium wenxinae sp. nov., a novel rhizobial species isolated from root nodules of chickpea (Cicer arietinum L.).</title>
        <authorList>
            <person name="Zhang J."/>
        </authorList>
    </citation>
    <scope>NUCLEOTIDE SEQUENCE [LARGE SCALE GENOMIC DNA]</scope>
    <source>
        <strain evidence="2">WYCCWR 10019</strain>
    </source>
</reference>
<gene>
    <name evidence="1" type="ORF">CIT31_29830</name>
</gene>
<dbReference type="RefSeq" id="WP_095521475.1">
    <property type="nucleotide sequence ID" value="NZ_NPKH01000037.1"/>
</dbReference>